<evidence type="ECO:0000313" key="3">
    <source>
        <dbReference type="EMBL" id="MBC8767771.1"/>
    </source>
</evidence>
<accession>A0ABR7QKQ5</accession>
<dbReference type="Proteomes" id="UP000618952">
    <property type="component" value="Unassembled WGS sequence"/>
</dbReference>
<dbReference type="Pfam" id="PF09423">
    <property type="entry name" value="PhoD"/>
    <property type="match status" value="1"/>
</dbReference>
<dbReference type="InterPro" id="IPR018946">
    <property type="entry name" value="PhoD-like_MPP"/>
</dbReference>
<name>A0ABR7QKQ5_9FLAO</name>
<dbReference type="InterPro" id="IPR038607">
    <property type="entry name" value="PhoD-like_sf"/>
</dbReference>
<comment type="caution">
    <text evidence="3">The sequence shown here is derived from an EMBL/GenBank/DDBJ whole genome shotgun (WGS) entry which is preliminary data.</text>
</comment>
<proteinExistence type="predicted"/>
<dbReference type="InterPro" id="IPR032093">
    <property type="entry name" value="PhoD_N"/>
</dbReference>
<organism evidence="3 4">
    <name type="scientific">Arenibacter arenosicollis</name>
    <dbReference type="NCBI Taxonomy" id="2762274"/>
    <lineage>
        <taxon>Bacteria</taxon>
        <taxon>Pseudomonadati</taxon>
        <taxon>Bacteroidota</taxon>
        <taxon>Flavobacteriia</taxon>
        <taxon>Flavobacteriales</taxon>
        <taxon>Flavobacteriaceae</taxon>
        <taxon>Arenibacter</taxon>
    </lineage>
</organism>
<keyword evidence="4" id="KW-1185">Reference proteome</keyword>
<dbReference type="PROSITE" id="PS51257">
    <property type="entry name" value="PROKAR_LIPOPROTEIN"/>
    <property type="match status" value="1"/>
</dbReference>
<dbReference type="Pfam" id="PF16655">
    <property type="entry name" value="PhoD_N"/>
    <property type="match status" value="1"/>
</dbReference>
<feature type="domain" description="Phospholipase D N-terminal" evidence="2">
    <location>
        <begin position="29"/>
        <end position="117"/>
    </location>
</feature>
<dbReference type="PANTHER" id="PTHR43606">
    <property type="entry name" value="PHOSPHATASE, PUTATIVE (AFU_ORTHOLOGUE AFUA_6G08710)-RELATED"/>
    <property type="match status" value="1"/>
</dbReference>
<sequence length="503" mass="57050">MIKTIIRTLLIATLITSCQPVVQDIYLGQGIMAGEASSTSVILQSRLTVSDSLINGDLPGKEGVARFEIDKDATFDNPLYSDFAEATSENDFIIKKKIEGLEPGNKYFYRLQFGKDKNTLFESEIATFKTLPGPNSSAKLSMVVVTGMNHYFFHFGKYKEGTAYSGEDKLQGYPALQAIQNLNPDYFIGTGDNVYFDHPHKTNFDRAVKAGKNPHPGGYEGMGVVDEAGMRRKYHEQFAQPRFRELFSKLGTYWEKDDHDYRFNDADPYQEFPISHELGIKNFKEQLPVVDLEDINAKTYRTHRMSQDLQLWFLEGRDYRSPNEMKDGPEKTLLGPEQLDWLKETLMESDASFKLIISPTPMVGPDDAYKTDNHVNHDGFRNEGEAIFQWLADNGFLDKNLYIICGDRHWQYHAMHPSGFEEFSTGSLVDNNSRAGRLAGDPESTDPDSLIKQFYIQGDKESASGGFLSVTVQRKDSIPVAIFQHYDEKGNLLYETEKLAENN</sequence>
<dbReference type="Gene3D" id="3.60.21.70">
    <property type="entry name" value="PhoD-like phosphatase"/>
    <property type="match status" value="1"/>
</dbReference>
<dbReference type="SUPFAM" id="SSF56300">
    <property type="entry name" value="Metallo-dependent phosphatases"/>
    <property type="match status" value="1"/>
</dbReference>
<dbReference type="RefSeq" id="WP_187582897.1">
    <property type="nucleotide sequence ID" value="NZ_JACLHY010000005.1"/>
</dbReference>
<dbReference type="PANTHER" id="PTHR43606:SF1">
    <property type="entry name" value="PHOD-LIKE PHOSPHATASE METALLOPHOSPHATASE DOMAIN-CONTAINING PROTEIN"/>
    <property type="match status" value="1"/>
</dbReference>
<protein>
    <submittedName>
        <fullName evidence="3">Alkaline phosphatase D family protein</fullName>
    </submittedName>
</protein>
<dbReference type="InterPro" id="IPR052900">
    <property type="entry name" value="Phospholipid_Metab_Enz"/>
</dbReference>
<evidence type="ECO:0000259" key="2">
    <source>
        <dbReference type="Pfam" id="PF16655"/>
    </source>
</evidence>
<dbReference type="InterPro" id="IPR029052">
    <property type="entry name" value="Metallo-depent_PP-like"/>
</dbReference>
<dbReference type="Gene3D" id="2.60.40.380">
    <property type="entry name" value="Purple acid phosphatase-like, N-terminal"/>
    <property type="match status" value="1"/>
</dbReference>
<dbReference type="EMBL" id="JACLHY010000005">
    <property type="protein sequence ID" value="MBC8767771.1"/>
    <property type="molecule type" value="Genomic_DNA"/>
</dbReference>
<feature type="domain" description="PhoD-like phosphatase metallophosphatase" evidence="1">
    <location>
        <begin position="172"/>
        <end position="436"/>
    </location>
</feature>
<evidence type="ECO:0000259" key="1">
    <source>
        <dbReference type="Pfam" id="PF09423"/>
    </source>
</evidence>
<reference evidence="3 4" key="1">
    <citation type="submission" date="2020-08" db="EMBL/GenBank/DDBJ databases">
        <title>Arenibacter gaetbuli sp. nov., isolated from a sand dune.</title>
        <authorList>
            <person name="Park S."/>
            <person name="Yoon J.-H."/>
        </authorList>
    </citation>
    <scope>NUCLEOTIDE SEQUENCE [LARGE SCALE GENOMIC DNA]</scope>
    <source>
        <strain evidence="3 4">BSSL-BM3</strain>
    </source>
</reference>
<gene>
    <name evidence="3" type="ORF">H4O18_07185</name>
</gene>
<evidence type="ECO:0000313" key="4">
    <source>
        <dbReference type="Proteomes" id="UP000618952"/>
    </source>
</evidence>